<dbReference type="Pfam" id="PF05739">
    <property type="entry name" value="SNARE"/>
    <property type="match status" value="1"/>
</dbReference>
<protein>
    <recommendedName>
        <fullName evidence="6">t-SNARE coiled-coil homology domain-containing protein</fullName>
    </recommendedName>
</protein>
<dbReference type="PROSITE" id="PS50192">
    <property type="entry name" value="T_SNARE"/>
    <property type="match status" value="1"/>
</dbReference>
<evidence type="ECO:0000259" key="6">
    <source>
        <dbReference type="PROSITE" id="PS50192"/>
    </source>
</evidence>
<comment type="similarity">
    <text evidence="2">Belongs to the syntaxin family.</text>
</comment>
<accession>A0A1E4T772</accession>
<dbReference type="SUPFAM" id="SSF47661">
    <property type="entry name" value="t-snare proteins"/>
    <property type="match status" value="1"/>
</dbReference>
<feature type="transmembrane region" description="Helical" evidence="5">
    <location>
        <begin position="268"/>
        <end position="289"/>
    </location>
</feature>
<dbReference type="GO" id="GO:0005886">
    <property type="term" value="C:plasma membrane"/>
    <property type="evidence" value="ECO:0007669"/>
    <property type="project" value="TreeGrafter"/>
</dbReference>
<dbReference type="GO" id="GO:0012505">
    <property type="term" value="C:endomembrane system"/>
    <property type="evidence" value="ECO:0007669"/>
    <property type="project" value="TreeGrafter"/>
</dbReference>
<dbReference type="OrthoDB" id="10255013at2759"/>
<keyword evidence="5" id="KW-0812">Transmembrane</keyword>
<keyword evidence="3" id="KW-0175">Coiled coil</keyword>
<organism evidence="7 8">
    <name type="scientific">[Candida] arabinofermentans NRRL YB-2248</name>
    <dbReference type="NCBI Taxonomy" id="983967"/>
    <lineage>
        <taxon>Eukaryota</taxon>
        <taxon>Fungi</taxon>
        <taxon>Dikarya</taxon>
        <taxon>Ascomycota</taxon>
        <taxon>Saccharomycotina</taxon>
        <taxon>Pichiomycetes</taxon>
        <taxon>Pichiales</taxon>
        <taxon>Pichiaceae</taxon>
        <taxon>Ogataea</taxon>
        <taxon>Ogataea/Candida clade</taxon>
    </lineage>
</organism>
<name>A0A1E4T772_9ASCO</name>
<evidence type="ECO:0000313" key="8">
    <source>
        <dbReference type="Proteomes" id="UP000094801"/>
    </source>
</evidence>
<dbReference type="PANTHER" id="PTHR19957:SF307">
    <property type="entry name" value="PROTEIN SSO1-RELATED"/>
    <property type="match status" value="1"/>
</dbReference>
<gene>
    <name evidence="7" type="ORF">CANARDRAFT_6088</name>
</gene>
<keyword evidence="5" id="KW-1133">Transmembrane helix</keyword>
<dbReference type="GO" id="GO:0000149">
    <property type="term" value="F:SNARE binding"/>
    <property type="evidence" value="ECO:0007669"/>
    <property type="project" value="TreeGrafter"/>
</dbReference>
<dbReference type="GO" id="GO:0048278">
    <property type="term" value="P:vesicle docking"/>
    <property type="evidence" value="ECO:0007669"/>
    <property type="project" value="TreeGrafter"/>
</dbReference>
<dbReference type="GO" id="GO:0031201">
    <property type="term" value="C:SNARE complex"/>
    <property type="evidence" value="ECO:0007669"/>
    <property type="project" value="TreeGrafter"/>
</dbReference>
<dbReference type="GO" id="GO:0006906">
    <property type="term" value="P:vesicle fusion"/>
    <property type="evidence" value="ECO:0007669"/>
    <property type="project" value="TreeGrafter"/>
</dbReference>
<dbReference type="InterPro" id="IPR010989">
    <property type="entry name" value="SNARE"/>
</dbReference>
<keyword evidence="5" id="KW-0472">Membrane</keyword>
<dbReference type="Proteomes" id="UP000094801">
    <property type="component" value="Unassembled WGS sequence"/>
</dbReference>
<dbReference type="GO" id="GO:0005484">
    <property type="term" value="F:SNAP receptor activity"/>
    <property type="evidence" value="ECO:0007669"/>
    <property type="project" value="TreeGrafter"/>
</dbReference>
<keyword evidence="8" id="KW-1185">Reference proteome</keyword>
<dbReference type="GO" id="GO:0006886">
    <property type="term" value="P:intracellular protein transport"/>
    <property type="evidence" value="ECO:0007669"/>
    <property type="project" value="TreeGrafter"/>
</dbReference>
<reference evidence="8" key="1">
    <citation type="submission" date="2016-04" db="EMBL/GenBank/DDBJ databases">
        <title>Comparative genomics of biotechnologically important yeasts.</title>
        <authorList>
            <consortium name="DOE Joint Genome Institute"/>
            <person name="Riley R."/>
            <person name="Haridas S."/>
            <person name="Wolfe K.H."/>
            <person name="Lopes M.R."/>
            <person name="Hittinger C.T."/>
            <person name="Goker M."/>
            <person name="Salamov A."/>
            <person name="Wisecaver J."/>
            <person name="Long T.M."/>
            <person name="Aerts A.L."/>
            <person name="Barry K."/>
            <person name="Choi C."/>
            <person name="Clum A."/>
            <person name="Coughlan A.Y."/>
            <person name="Deshpande S."/>
            <person name="Douglass A.P."/>
            <person name="Hanson S.J."/>
            <person name="Klenk H.-P."/>
            <person name="Labutti K."/>
            <person name="Lapidus A."/>
            <person name="Lindquist E."/>
            <person name="Lipzen A."/>
            <person name="Meier-Kolthoff J.P."/>
            <person name="Ohm R.A."/>
            <person name="Otillar R.P."/>
            <person name="Pangilinan J."/>
            <person name="Peng Y."/>
            <person name="Rokas A."/>
            <person name="Rosa C.A."/>
            <person name="Scheuner C."/>
            <person name="Sibirny A.A."/>
            <person name="Slot J.C."/>
            <person name="Stielow J.B."/>
            <person name="Sun H."/>
            <person name="Kurtzman C.P."/>
            <person name="Blackwell M."/>
            <person name="Grigoriev I.V."/>
            <person name="Jeffries T.W."/>
        </authorList>
    </citation>
    <scope>NUCLEOTIDE SEQUENCE [LARGE SCALE GENOMIC DNA]</scope>
    <source>
        <strain evidence="8">NRRL YB-2248</strain>
    </source>
</reference>
<dbReference type="GO" id="GO:0006887">
    <property type="term" value="P:exocytosis"/>
    <property type="evidence" value="ECO:0007669"/>
    <property type="project" value="TreeGrafter"/>
</dbReference>
<dbReference type="STRING" id="983967.A0A1E4T772"/>
<proteinExistence type="inferred from homology"/>
<dbReference type="Gene3D" id="1.20.58.70">
    <property type="match status" value="1"/>
</dbReference>
<evidence type="ECO:0000256" key="1">
    <source>
        <dbReference type="ARBA" id="ARBA00004211"/>
    </source>
</evidence>
<feature type="region of interest" description="Disordered" evidence="4">
    <location>
        <begin position="1"/>
        <end position="32"/>
    </location>
</feature>
<evidence type="ECO:0000256" key="2">
    <source>
        <dbReference type="ARBA" id="ARBA00009063"/>
    </source>
</evidence>
<dbReference type="EMBL" id="KV453848">
    <property type="protein sequence ID" value="ODV87561.1"/>
    <property type="molecule type" value="Genomic_DNA"/>
</dbReference>
<feature type="domain" description="T-SNARE coiled-coil homology" evidence="6">
    <location>
        <begin position="193"/>
        <end position="255"/>
    </location>
</feature>
<evidence type="ECO:0000256" key="3">
    <source>
        <dbReference type="SAM" id="Coils"/>
    </source>
</evidence>
<evidence type="ECO:0000256" key="4">
    <source>
        <dbReference type="SAM" id="MobiDB-lite"/>
    </source>
</evidence>
<dbReference type="InterPro" id="IPR000727">
    <property type="entry name" value="T_SNARE_dom"/>
</dbReference>
<evidence type="ECO:0000256" key="5">
    <source>
        <dbReference type="SAM" id="Phobius"/>
    </source>
</evidence>
<evidence type="ECO:0000313" key="7">
    <source>
        <dbReference type="EMBL" id="ODV87561.1"/>
    </source>
</evidence>
<feature type="compositionally biased region" description="Polar residues" evidence="4">
    <location>
        <begin position="17"/>
        <end position="27"/>
    </location>
</feature>
<dbReference type="PANTHER" id="PTHR19957">
    <property type="entry name" value="SYNTAXIN"/>
    <property type="match status" value="1"/>
</dbReference>
<feature type="coiled-coil region" evidence="3">
    <location>
        <begin position="42"/>
        <end position="95"/>
    </location>
</feature>
<dbReference type="InterPro" id="IPR045242">
    <property type="entry name" value="Syntaxin"/>
</dbReference>
<sequence>MSNAYDNPYATGEGNPYESSNTYELNDNSNSNSNSNQFFQQIQIIKDDLVDYNDLIERLERLQLDSLNAVGSDEINSLQRQIDNTNNNISDLQKNTIKPKLQSLYKICNSDLDKQKQAENLTNQFRSSITRLAKIEDSYKQSNNEKAIDQYKIVNPLATYDEASEFVNTVGDQQVFDNAIKISNRKGEAMTVLQEVQARHMEVERTERLAAELNQLFNDLQELVFEQDIMFETVNDNVVAAQDHLERGDANVIKARDHAKKGRKLRWIIFWVVVILICIIVGAVVGGVVGSRN</sequence>
<dbReference type="SMART" id="SM00397">
    <property type="entry name" value="t_SNARE"/>
    <property type="match status" value="1"/>
</dbReference>
<dbReference type="AlphaFoldDB" id="A0A1E4T772"/>
<comment type="subcellular location">
    <subcellularLocation>
        <location evidence="1">Membrane</location>
        <topology evidence="1">Single-pass type IV membrane protein</topology>
    </subcellularLocation>
</comment>